<reference evidence="1 2" key="1">
    <citation type="journal article" date="2019" name="Sci. Rep.">
        <title>Orb-weaving spider Araneus ventricosus genome elucidates the spidroin gene catalogue.</title>
        <authorList>
            <person name="Kono N."/>
            <person name="Nakamura H."/>
            <person name="Ohtoshi R."/>
            <person name="Moran D.A.P."/>
            <person name="Shinohara A."/>
            <person name="Yoshida Y."/>
            <person name="Fujiwara M."/>
            <person name="Mori M."/>
            <person name="Tomita M."/>
            <person name="Arakawa K."/>
        </authorList>
    </citation>
    <scope>NUCLEOTIDE SEQUENCE [LARGE SCALE GENOMIC DNA]</scope>
</reference>
<accession>A0A4Y2M3D8</accession>
<proteinExistence type="predicted"/>
<evidence type="ECO:0000313" key="1">
    <source>
        <dbReference type="EMBL" id="GBN21568.1"/>
    </source>
</evidence>
<organism evidence="1 2">
    <name type="scientific">Araneus ventricosus</name>
    <name type="common">Orbweaver spider</name>
    <name type="synonym">Epeira ventricosa</name>
    <dbReference type="NCBI Taxonomy" id="182803"/>
    <lineage>
        <taxon>Eukaryota</taxon>
        <taxon>Metazoa</taxon>
        <taxon>Ecdysozoa</taxon>
        <taxon>Arthropoda</taxon>
        <taxon>Chelicerata</taxon>
        <taxon>Arachnida</taxon>
        <taxon>Araneae</taxon>
        <taxon>Araneomorphae</taxon>
        <taxon>Entelegynae</taxon>
        <taxon>Araneoidea</taxon>
        <taxon>Araneidae</taxon>
        <taxon>Araneus</taxon>
    </lineage>
</organism>
<evidence type="ECO:0000313" key="2">
    <source>
        <dbReference type="Proteomes" id="UP000499080"/>
    </source>
</evidence>
<dbReference type="Proteomes" id="UP000499080">
    <property type="component" value="Unassembled WGS sequence"/>
</dbReference>
<gene>
    <name evidence="1" type="ORF">AVEN_124920_1</name>
</gene>
<name>A0A4Y2M3D8_ARAVE</name>
<dbReference type="EMBL" id="BGPR01006755">
    <property type="protein sequence ID" value="GBN21568.1"/>
    <property type="molecule type" value="Genomic_DNA"/>
</dbReference>
<keyword evidence="2" id="KW-1185">Reference proteome</keyword>
<protein>
    <submittedName>
        <fullName evidence="1">Uncharacterized protein</fullName>
    </submittedName>
</protein>
<sequence length="103" mass="11636">MHETSHAVIRLPVHLPDMQPVYFYDDEECQALERAAQRNTMLTAWNMRTEPDEQDVANCLLHLGNGSLTNNCQLGEDIVEIPEECVVRNSIVDESFGSSVTDM</sequence>
<dbReference type="OrthoDB" id="272985at2759"/>
<dbReference type="AlphaFoldDB" id="A0A4Y2M3D8"/>
<comment type="caution">
    <text evidence="1">The sequence shown here is derived from an EMBL/GenBank/DDBJ whole genome shotgun (WGS) entry which is preliminary data.</text>
</comment>